<dbReference type="RefSeq" id="XP_024725773.1">
    <property type="nucleotide sequence ID" value="XM_024867284.1"/>
</dbReference>
<dbReference type="OrthoDB" id="5153691at2759"/>
<reference evidence="1 2" key="1">
    <citation type="journal article" date="2018" name="New Phytol.">
        <title>Comparative genomics and transcriptomics depict ericoid mycorrhizal fungi as versatile saprotrophs and plant mutualists.</title>
        <authorList>
            <person name="Martino E."/>
            <person name="Morin E."/>
            <person name="Grelet G.A."/>
            <person name="Kuo A."/>
            <person name="Kohler A."/>
            <person name="Daghino S."/>
            <person name="Barry K.W."/>
            <person name="Cichocki N."/>
            <person name="Clum A."/>
            <person name="Dockter R.B."/>
            <person name="Hainaut M."/>
            <person name="Kuo R.C."/>
            <person name="LaButti K."/>
            <person name="Lindahl B.D."/>
            <person name="Lindquist E.A."/>
            <person name="Lipzen A."/>
            <person name="Khouja H.R."/>
            <person name="Magnuson J."/>
            <person name="Murat C."/>
            <person name="Ohm R.A."/>
            <person name="Singer S.W."/>
            <person name="Spatafora J.W."/>
            <person name="Wang M."/>
            <person name="Veneault-Fourrey C."/>
            <person name="Henrissat B."/>
            <person name="Grigoriev I.V."/>
            <person name="Martin F.M."/>
            <person name="Perotto S."/>
        </authorList>
    </citation>
    <scope>NUCLEOTIDE SEQUENCE [LARGE SCALE GENOMIC DNA]</scope>
    <source>
        <strain evidence="1 2">ATCC 22711</strain>
    </source>
</reference>
<proteinExistence type="predicted"/>
<organism evidence="1 2">
    <name type="scientific">Amorphotheca resinae ATCC 22711</name>
    <dbReference type="NCBI Taxonomy" id="857342"/>
    <lineage>
        <taxon>Eukaryota</taxon>
        <taxon>Fungi</taxon>
        <taxon>Dikarya</taxon>
        <taxon>Ascomycota</taxon>
        <taxon>Pezizomycotina</taxon>
        <taxon>Leotiomycetes</taxon>
        <taxon>Helotiales</taxon>
        <taxon>Amorphothecaceae</taxon>
        <taxon>Amorphotheca</taxon>
    </lineage>
</organism>
<accession>A0A2T3BFY6</accession>
<evidence type="ECO:0000313" key="1">
    <source>
        <dbReference type="EMBL" id="PSS28248.1"/>
    </source>
</evidence>
<name>A0A2T3BFY6_AMORE</name>
<protein>
    <submittedName>
        <fullName evidence="1">Uncharacterized protein</fullName>
    </submittedName>
</protein>
<dbReference type="AlphaFoldDB" id="A0A2T3BFY6"/>
<dbReference type="GeneID" id="36575365"/>
<dbReference type="EMBL" id="KZ679006">
    <property type="protein sequence ID" value="PSS28248.1"/>
    <property type="molecule type" value="Genomic_DNA"/>
</dbReference>
<evidence type="ECO:0000313" key="2">
    <source>
        <dbReference type="Proteomes" id="UP000241818"/>
    </source>
</evidence>
<dbReference type="InParanoid" id="A0A2T3BFY6"/>
<keyword evidence="2" id="KW-1185">Reference proteome</keyword>
<sequence>MEFTAEFDERKFGDVVSGSWDEDTAAFVDGLRQRSQDMYRELLSAISMVPFILSTKNNFAIPSSMPAEMPIPFKVNADLSTLKQQPYSLSERDLATIDDILNPLRVAGVVEEVPLGQPSIVASPAFVV</sequence>
<dbReference type="Proteomes" id="UP000241818">
    <property type="component" value="Unassembled WGS sequence"/>
</dbReference>
<dbReference type="STRING" id="857342.A0A2T3BFY6"/>
<gene>
    <name evidence="1" type="ORF">M430DRAFT_38915</name>
</gene>